<proteinExistence type="predicted"/>
<evidence type="ECO:0000313" key="1">
    <source>
        <dbReference type="EMBL" id="MFD1932701.1"/>
    </source>
</evidence>
<sequence>MVARGQGRADGTWWRRWRPEDDVRVAEVARLDGVLSVRASASLLRRWAVSVATMGDDVYEGMSYTELDGPKWELCRSDGEVQTFRDYHQRVSVAKVSRREVLGEHAPGEPAELRPLIWSRNGAVRDRRR</sequence>
<comment type="caution">
    <text evidence="1">The sequence shown here is derived from an EMBL/GenBank/DDBJ whole genome shotgun (WGS) entry which is preliminary data.</text>
</comment>
<accession>A0ABW4ST76</accession>
<keyword evidence="2" id="KW-1185">Reference proteome</keyword>
<dbReference type="Proteomes" id="UP001597368">
    <property type="component" value="Unassembled WGS sequence"/>
</dbReference>
<evidence type="ECO:0000313" key="2">
    <source>
        <dbReference type="Proteomes" id="UP001597368"/>
    </source>
</evidence>
<protein>
    <submittedName>
        <fullName evidence="1">Uncharacterized protein</fullName>
    </submittedName>
</protein>
<dbReference type="RefSeq" id="WP_379572758.1">
    <property type="nucleotide sequence ID" value="NZ_JBHUFV010000022.1"/>
</dbReference>
<gene>
    <name evidence="1" type="ORF">ACFSKW_14575</name>
</gene>
<name>A0ABW4ST76_9ACTN</name>
<dbReference type="EMBL" id="JBHUFV010000022">
    <property type="protein sequence ID" value="MFD1932701.1"/>
    <property type="molecule type" value="Genomic_DNA"/>
</dbReference>
<organism evidence="1 2">
    <name type="scientific">Nonomuraea mangrovi</name>
    <dbReference type="NCBI Taxonomy" id="2316207"/>
    <lineage>
        <taxon>Bacteria</taxon>
        <taxon>Bacillati</taxon>
        <taxon>Actinomycetota</taxon>
        <taxon>Actinomycetes</taxon>
        <taxon>Streptosporangiales</taxon>
        <taxon>Streptosporangiaceae</taxon>
        <taxon>Nonomuraea</taxon>
    </lineage>
</organism>
<reference evidence="2" key="1">
    <citation type="journal article" date="2019" name="Int. J. Syst. Evol. Microbiol.">
        <title>The Global Catalogue of Microorganisms (GCM) 10K type strain sequencing project: providing services to taxonomists for standard genome sequencing and annotation.</title>
        <authorList>
            <consortium name="The Broad Institute Genomics Platform"/>
            <consortium name="The Broad Institute Genome Sequencing Center for Infectious Disease"/>
            <person name="Wu L."/>
            <person name="Ma J."/>
        </authorList>
    </citation>
    <scope>NUCLEOTIDE SEQUENCE [LARGE SCALE GENOMIC DNA]</scope>
    <source>
        <strain evidence="2">ICMP 6774ER</strain>
    </source>
</reference>